<name>A0A1J5T817_9ZZZZ</name>
<organism evidence="2">
    <name type="scientific">mine drainage metagenome</name>
    <dbReference type="NCBI Taxonomy" id="410659"/>
    <lineage>
        <taxon>unclassified sequences</taxon>
        <taxon>metagenomes</taxon>
        <taxon>ecological metagenomes</taxon>
    </lineage>
</organism>
<proteinExistence type="predicted"/>
<dbReference type="InterPro" id="IPR011990">
    <property type="entry name" value="TPR-like_helical_dom_sf"/>
</dbReference>
<evidence type="ECO:0000259" key="1">
    <source>
        <dbReference type="PROSITE" id="PS50042"/>
    </source>
</evidence>
<dbReference type="PANTHER" id="PTHR24567:SF74">
    <property type="entry name" value="HTH-TYPE TRANSCRIPTIONAL REGULATOR ARCR"/>
    <property type="match status" value="1"/>
</dbReference>
<dbReference type="SUPFAM" id="SSF51206">
    <property type="entry name" value="cAMP-binding domain-like"/>
    <property type="match status" value="1"/>
</dbReference>
<dbReference type="SMART" id="SM00100">
    <property type="entry name" value="cNMP"/>
    <property type="match status" value="1"/>
</dbReference>
<dbReference type="Gene3D" id="2.60.120.10">
    <property type="entry name" value="Jelly Rolls"/>
    <property type="match status" value="1"/>
</dbReference>
<dbReference type="InterPro" id="IPR050397">
    <property type="entry name" value="Env_Response_Regulators"/>
</dbReference>
<dbReference type="GO" id="GO:0005829">
    <property type="term" value="C:cytosol"/>
    <property type="evidence" value="ECO:0007669"/>
    <property type="project" value="TreeGrafter"/>
</dbReference>
<dbReference type="PROSITE" id="PS50042">
    <property type="entry name" value="CNMP_BINDING_3"/>
    <property type="match status" value="1"/>
</dbReference>
<protein>
    <submittedName>
        <fullName evidence="2">cAMP receptor protein</fullName>
    </submittedName>
</protein>
<dbReference type="CDD" id="cd00038">
    <property type="entry name" value="CAP_ED"/>
    <property type="match status" value="1"/>
</dbReference>
<sequence length="607" mass="66093">MKAREKTFGKDAILFYEGDAADCVYVVLSGRVELSKQSGESRVPLALVGPQEMFGEMGPFDDSPRNATARALEKTRVKIIPRQQFRAWIAGDPDAALRIIATLVDRLRAADEMIARLGGVALAGVTGSVSLNPHAFSATQTQAEAKRPGLVDAVISLLRRRRDGGSGQDGPVPSFQIGLCTVNNDVDGAWTRALAGLIEGRQGLAVRILSYSLNGDYNADQAAASAAVLRARQVLAREETLDLVVWGDVHQDGYSLWFHPAGPTDEDRPGAFGPFTTLELAGHLEPPVAEMFHAAVLAALEPLTEGQRVLQRLCLPGALQGLPPFPDDLPVSWTQEQQRTGLLCYGHAIASMAGWEGDADLYDRAAEIYRAALNRLPPDMAHGVHEATLRKHLAAAAMAAGDKRQNTDYLAYAVDEYRTAVECLFKGTYPLEWASAQNRLGLALYKLDLLTGQPELLKEALAALQAALTVFNRVEQPQRWADVMNNLAQVLQIYGDQMKSPDVLERAVDACRAALEFRSRDRTPLAFAASQNSLGTALFLLDKHKRSDQHREQAREAFSTALEVYRALGATRQAAVAVKNLSHLQKLDKAVVEPGPKAVEPGWLDQE</sequence>
<dbReference type="InterPro" id="IPR018490">
    <property type="entry name" value="cNMP-bd_dom_sf"/>
</dbReference>
<dbReference type="InterPro" id="IPR014710">
    <property type="entry name" value="RmlC-like_jellyroll"/>
</dbReference>
<dbReference type="AlphaFoldDB" id="A0A1J5T817"/>
<dbReference type="InterPro" id="IPR000595">
    <property type="entry name" value="cNMP-bd_dom"/>
</dbReference>
<accession>A0A1J5T817</accession>
<dbReference type="Pfam" id="PF00027">
    <property type="entry name" value="cNMP_binding"/>
    <property type="match status" value="1"/>
</dbReference>
<dbReference type="EMBL" id="MLJW01000024">
    <property type="protein sequence ID" value="OIR09956.1"/>
    <property type="molecule type" value="Genomic_DNA"/>
</dbReference>
<feature type="domain" description="Cyclic nucleotide-binding" evidence="1">
    <location>
        <begin position="1"/>
        <end position="106"/>
    </location>
</feature>
<dbReference type="SUPFAM" id="SSF48452">
    <property type="entry name" value="TPR-like"/>
    <property type="match status" value="1"/>
</dbReference>
<dbReference type="Gene3D" id="1.25.40.10">
    <property type="entry name" value="Tetratricopeptide repeat domain"/>
    <property type="match status" value="1"/>
</dbReference>
<evidence type="ECO:0000313" key="2">
    <source>
        <dbReference type="EMBL" id="OIR09956.1"/>
    </source>
</evidence>
<comment type="caution">
    <text evidence="2">The sequence shown here is derived from an EMBL/GenBank/DDBJ whole genome shotgun (WGS) entry which is preliminary data.</text>
</comment>
<reference evidence="2" key="1">
    <citation type="submission" date="2016-10" db="EMBL/GenBank/DDBJ databases">
        <title>Sequence of Gallionella enrichment culture.</title>
        <authorList>
            <person name="Poehlein A."/>
            <person name="Muehling M."/>
            <person name="Daniel R."/>
        </authorList>
    </citation>
    <scope>NUCLEOTIDE SEQUENCE</scope>
</reference>
<dbReference type="GO" id="GO:0003700">
    <property type="term" value="F:DNA-binding transcription factor activity"/>
    <property type="evidence" value="ECO:0007669"/>
    <property type="project" value="TreeGrafter"/>
</dbReference>
<dbReference type="PANTHER" id="PTHR24567">
    <property type="entry name" value="CRP FAMILY TRANSCRIPTIONAL REGULATORY PROTEIN"/>
    <property type="match status" value="1"/>
</dbReference>
<gene>
    <name evidence="2" type="primary">crp_6</name>
    <name evidence="2" type="ORF">GALL_78780</name>
</gene>
<keyword evidence="2" id="KW-0675">Receptor</keyword>